<feature type="region of interest" description="Disordered" evidence="2">
    <location>
        <begin position="1"/>
        <end position="30"/>
    </location>
</feature>
<evidence type="ECO:0000256" key="1">
    <source>
        <dbReference type="SAM" id="Coils"/>
    </source>
</evidence>
<evidence type="ECO:0000313" key="3">
    <source>
        <dbReference type="EMBL" id="KAF4624614.1"/>
    </source>
</evidence>
<evidence type="ECO:0000313" key="4">
    <source>
        <dbReference type="Proteomes" id="UP000566819"/>
    </source>
</evidence>
<reference evidence="3 4" key="1">
    <citation type="submission" date="2020-03" db="EMBL/GenBank/DDBJ databases">
        <title>Draft Genome Sequence of Cudoniella acicularis.</title>
        <authorList>
            <person name="Buettner E."/>
            <person name="Kellner H."/>
        </authorList>
    </citation>
    <scope>NUCLEOTIDE SEQUENCE [LARGE SCALE GENOMIC DNA]</scope>
    <source>
        <strain evidence="3 4">DSM 108380</strain>
    </source>
</reference>
<dbReference type="OrthoDB" id="8954335at2759"/>
<gene>
    <name evidence="3" type="ORF">G7Y89_g13558</name>
</gene>
<keyword evidence="1" id="KW-0175">Coiled coil</keyword>
<dbReference type="SUPFAM" id="SSF52540">
    <property type="entry name" value="P-loop containing nucleoside triphosphate hydrolases"/>
    <property type="match status" value="1"/>
</dbReference>
<name>A0A8H4VYK3_9HELO</name>
<dbReference type="Proteomes" id="UP000566819">
    <property type="component" value="Unassembled WGS sequence"/>
</dbReference>
<accession>A0A8H4VYK3</accession>
<comment type="caution">
    <text evidence="3">The sequence shown here is derived from an EMBL/GenBank/DDBJ whole genome shotgun (WGS) entry which is preliminary data.</text>
</comment>
<proteinExistence type="predicted"/>
<dbReference type="EMBL" id="JAAMPI010001604">
    <property type="protein sequence ID" value="KAF4624614.1"/>
    <property type="molecule type" value="Genomic_DNA"/>
</dbReference>
<organism evidence="3 4">
    <name type="scientific">Cudoniella acicularis</name>
    <dbReference type="NCBI Taxonomy" id="354080"/>
    <lineage>
        <taxon>Eukaryota</taxon>
        <taxon>Fungi</taxon>
        <taxon>Dikarya</taxon>
        <taxon>Ascomycota</taxon>
        <taxon>Pezizomycotina</taxon>
        <taxon>Leotiomycetes</taxon>
        <taxon>Helotiales</taxon>
        <taxon>Tricladiaceae</taxon>
        <taxon>Cudoniella</taxon>
    </lineage>
</organism>
<dbReference type="Gene3D" id="3.40.50.300">
    <property type="entry name" value="P-loop containing nucleotide triphosphate hydrolases"/>
    <property type="match status" value="1"/>
</dbReference>
<dbReference type="InterPro" id="IPR027417">
    <property type="entry name" value="P-loop_NTPase"/>
</dbReference>
<feature type="coiled-coil region" evidence="1">
    <location>
        <begin position="482"/>
        <end position="516"/>
    </location>
</feature>
<keyword evidence="4" id="KW-1185">Reference proteome</keyword>
<sequence>MFAKIAKTASSKKNPDKNTSKKKPAKSPLKSEPQIVLFIGLTQNGKSSVIRSILKYAGDEEQAARVERGHDSLSQTKEVHKYSVTFVQKKHFLQYKDGKGELLVVGEDVEEDEVKEKEVLLNKTLSLMLLDSPGLSDSGNPMPKKGEHVEPLPRRMEDERHKLKVLKALQEVGKINSVCFVVKKHQQFGWDFQRHIRDYIDIFEMCSLLSQVNFHVLHTQIDRHVRFQGAPKEERDSDDSAGVDVVEGEWDLQIQSRPEFLWTDKRAQAFDNLTGIKATHHWMDSQPYSKDPVAQYFSKNAISQLMRQLSQDTSAPCTSLRYPKSELHKIHDKELRRSYDNLIFGFQSEKSILETEIQDLEKELRPKIKRKEGYQSEIGGLNSKIYDLDKTTLETITNESKSKNADPLNWYPTLYFRIDTEVTIRKIERNPSQPYGNYAIWIVHSSRDNEYYADYQIKDAFTNAKASVELKGYRSDIYAAEIAKYRKQRSGLQSDLEKVRAETTKLEGEIKEKNTKVRSLSADISCVESEKLMLDGESFALESFLDKAALFLAGGIYSISQAYELERMVAKIKLPRHSIEKQKASHELWTEKRDQNRKQLATKRILAALKQDLAEKTRILKDLEALFTRTNESRKAVEAGVEANLPYELRLPQLNDTERVSYLLNAVEQIQGRGDECHRLLDGVLVKAYTHLEAREEMVHEVLKKMRAMVAKSAAINENFEAAAKKHRVRVDAAAKAIEMFNADEVPIGTFTVLFKGIEKEMSNPYMMLYEDIAECLGEECA</sequence>
<protein>
    <recommendedName>
        <fullName evidence="5">G domain-containing protein</fullName>
    </recommendedName>
</protein>
<evidence type="ECO:0008006" key="5">
    <source>
        <dbReference type="Google" id="ProtNLM"/>
    </source>
</evidence>
<evidence type="ECO:0000256" key="2">
    <source>
        <dbReference type="SAM" id="MobiDB-lite"/>
    </source>
</evidence>
<dbReference type="AlphaFoldDB" id="A0A8H4VYK3"/>